<dbReference type="Proteomes" id="UP001183817">
    <property type="component" value="Unassembled WGS sequence"/>
</dbReference>
<feature type="region of interest" description="Disordered" evidence="4">
    <location>
        <begin position="157"/>
        <end position="191"/>
    </location>
</feature>
<dbReference type="InterPro" id="IPR019887">
    <property type="entry name" value="Tscrpt_reg_AsnC/Lrp_C"/>
</dbReference>
<feature type="compositionally biased region" description="Low complexity" evidence="4">
    <location>
        <begin position="164"/>
        <end position="177"/>
    </location>
</feature>
<dbReference type="GO" id="GO:0003677">
    <property type="term" value="F:DNA binding"/>
    <property type="evidence" value="ECO:0007669"/>
    <property type="project" value="UniProtKB-KW"/>
</dbReference>
<dbReference type="InterPro" id="IPR019888">
    <property type="entry name" value="Tscrpt_reg_AsnC-like"/>
</dbReference>
<dbReference type="PRINTS" id="PR00033">
    <property type="entry name" value="HTHASNC"/>
</dbReference>
<comment type="caution">
    <text evidence="6">The sequence shown here is derived from an EMBL/GenBank/DDBJ whole genome shotgun (WGS) entry which is preliminary data.</text>
</comment>
<keyword evidence="2 6" id="KW-0238">DNA-binding</keyword>
<name>A0ABU2BI21_9MICC</name>
<organism evidence="6 7">
    <name type="scientific">Paeniglutamicibacter sulfureus</name>
    <dbReference type="NCBI Taxonomy" id="43666"/>
    <lineage>
        <taxon>Bacteria</taxon>
        <taxon>Bacillati</taxon>
        <taxon>Actinomycetota</taxon>
        <taxon>Actinomycetes</taxon>
        <taxon>Micrococcales</taxon>
        <taxon>Micrococcaceae</taxon>
        <taxon>Paeniglutamicibacter</taxon>
    </lineage>
</organism>
<dbReference type="InterPro" id="IPR036390">
    <property type="entry name" value="WH_DNA-bd_sf"/>
</dbReference>
<dbReference type="SMART" id="SM00344">
    <property type="entry name" value="HTH_ASNC"/>
    <property type="match status" value="1"/>
</dbReference>
<dbReference type="PANTHER" id="PTHR30154">
    <property type="entry name" value="LEUCINE-RESPONSIVE REGULATORY PROTEIN"/>
    <property type="match status" value="1"/>
</dbReference>
<dbReference type="Pfam" id="PF01037">
    <property type="entry name" value="AsnC_trans_reg"/>
    <property type="match status" value="1"/>
</dbReference>
<evidence type="ECO:0000256" key="3">
    <source>
        <dbReference type="ARBA" id="ARBA00023163"/>
    </source>
</evidence>
<protein>
    <submittedName>
        <fullName evidence="6">DNA-binding Lrp family transcriptional regulator</fullName>
    </submittedName>
</protein>
<evidence type="ECO:0000256" key="4">
    <source>
        <dbReference type="SAM" id="MobiDB-lite"/>
    </source>
</evidence>
<feature type="domain" description="HTH asnC-type" evidence="5">
    <location>
        <begin position="26"/>
        <end position="64"/>
    </location>
</feature>
<accession>A0ABU2BI21</accession>
<gene>
    <name evidence="6" type="ORF">J2S64_001993</name>
</gene>
<evidence type="ECO:0000313" key="7">
    <source>
        <dbReference type="Proteomes" id="UP001183817"/>
    </source>
</evidence>
<dbReference type="InterPro" id="IPR036388">
    <property type="entry name" value="WH-like_DNA-bd_sf"/>
</dbReference>
<evidence type="ECO:0000313" key="6">
    <source>
        <dbReference type="EMBL" id="MDR7358302.1"/>
    </source>
</evidence>
<sequence length="191" mass="20491">MRIDSLDVSLIELFTDFPGIGVMECSKRLGVARGTVQNRLNRLHESGVITRIAPQIDAAAMGYPVAAFCSLQIQQNLGHDGMAEKLAQIPEILELHTVSGSSDFLVKIVARSTADLQRVIDAISATEGMGRSASSIVLATHFENRVIPLARDAALHNPESPAESGNRLRSSSLRNGGTLNAARKNIGHNVQ</sequence>
<evidence type="ECO:0000256" key="2">
    <source>
        <dbReference type="ARBA" id="ARBA00023125"/>
    </source>
</evidence>
<dbReference type="Gene3D" id="3.30.70.920">
    <property type="match status" value="1"/>
</dbReference>
<evidence type="ECO:0000256" key="1">
    <source>
        <dbReference type="ARBA" id="ARBA00023015"/>
    </source>
</evidence>
<dbReference type="Gene3D" id="1.10.10.10">
    <property type="entry name" value="Winged helix-like DNA-binding domain superfamily/Winged helix DNA-binding domain"/>
    <property type="match status" value="1"/>
</dbReference>
<keyword evidence="1" id="KW-0805">Transcription regulation</keyword>
<dbReference type="EMBL" id="JAVDYI010000001">
    <property type="protein sequence ID" value="MDR7358302.1"/>
    <property type="molecule type" value="Genomic_DNA"/>
</dbReference>
<keyword evidence="3" id="KW-0804">Transcription</keyword>
<keyword evidence="7" id="KW-1185">Reference proteome</keyword>
<reference evidence="6 7" key="1">
    <citation type="submission" date="2023-07" db="EMBL/GenBank/DDBJ databases">
        <title>Sequencing the genomes of 1000 actinobacteria strains.</title>
        <authorList>
            <person name="Klenk H.-P."/>
        </authorList>
    </citation>
    <scope>NUCLEOTIDE SEQUENCE [LARGE SCALE GENOMIC DNA]</scope>
    <source>
        <strain evidence="6 7">DSM 20167</strain>
    </source>
</reference>
<dbReference type="SUPFAM" id="SSF46785">
    <property type="entry name" value="Winged helix' DNA-binding domain"/>
    <property type="match status" value="1"/>
</dbReference>
<dbReference type="PROSITE" id="PS50956">
    <property type="entry name" value="HTH_ASNC_2"/>
    <property type="match status" value="1"/>
</dbReference>
<dbReference type="InterPro" id="IPR011008">
    <property type="entry name" value="Dimeric_a/b-barrel"/>
</dbReference>
<proteinExistence type="predicted"/>
<evidence type="ECO:0000259" key="5">
    <source>
        <dbReference type="PROSITE" id="PS50956"/>
    </source>
</evidence>
<dbReference type="RefSeq" id="WP_310290100.1">
    <property type="nucleotide sequence ID" value="NZ_BAAAWO010000001.1"/>
</dbReference>
<dbReference type="InterPro" id="IPR000485">
    <property type="entry name" value="AsnC-type_HTH_dom"/>
</dbReference>
<dbReference type="SUPFAM" id="SSF54909">
    <property type="entry name" value="Dimeric alpha+beta barrel"/>
    <property type="match status" value="1"/>
</dbReference>
<dbReference type="PANTHER" id="PTHR30154:SF34">
    <property type="entry name" value="TRANSCRIPTIONAL REGULATOR AZLB"/>
    <property type="match status" value="1"/>
</dbReference>